<dbReference type="EMBL" id="JBHSPC010000019">
    <property type="protein sequence ID" value="MFC5670131.1"/>
    <property type="molecule type" value="Genomic_DNA"/>
</dbReference>
<comment type="caution">
    <text evidence="3">The sequence shown here is derived from an EMBL/GenBank/DDBJ whole genome shotgun (WGS) entry which is preliminary data.</text>
</comment>
<proteinExistence type="predicted"/>
<dbReference type="Gene3D" id="1.10.530.10">
    <property type="match status" value="1"/>
</dbReference>
<evidence type="ECO:0000256" key="1">
    <source>
        <dbReference type="SAM" id="MobiDB-lite"/>
    </source>
</evidence>
<feature type="transmembrane region" description="Helical" evidence="2">
    <location>
        <begin position="30"/>
        <end position="59"/>
    </location>
</feature>
<dbReference type="RefSeq" id="WP_380997955.1">
    <property type="nucleotide sequence ID" value="NZ_JBHSPC010000019.1"/>
</dbReference>
<reference evidence="4" key="1">
    <citation type="journal article" date="2019" name="Int. J. Syst. Evol. Microbiol.">
        <title>The Global Catalogue of Microorganisms (GCM) 10K type strain sequencing project: providing services to taxonomists for standard genome sequencing and annotation.</title>
        <authorList>
            <consortium name="The Broad Institute Genomics Platform"/>
            <consortium name="The Broad Institute Genome Sequencing Center for Infectious Disease"/>
            <person name="Wu L."/>
            <person name="Ma J."/>
        </authorList>
    </citation>
    <scope>NUCLEOTIDE SEQUENCE [LARGE SCALE GENOMIC DNA]</scope>
    <source>
        <strain evidence="4">JCM 13852</strain>
    </source>
</reference>
<organism evidence="3 4">
    <name type="scientific">Streptomyces incanus</name>
    <dbReference type="NCBI Taxonomy" id="887453"/>
    <lineage>
        <taxon>Bacteria</taxon>
        <taxon>Bacillati</taxon>
        <taxon>Actinomycetota</taxon>
        <taxon>Actinomycetes</taxon>
        <taxon>Kitasatosporales</taxon>
        <taxon>Streptomycetaceae</taxon>
        <taxon>Streptomyces</taxon>
    </lineage>
</organism>
<feature type="compositionally biased region" description="Acidic residues" evidence="1">
    <location>
        <begin position="259"/>
        <end position="269"/>
    </location>
</feature>
<evidence type="ECO:0000313" key="4">
    <source>
        <dbReference type="Proteomes" id="UP001596183"/>
    </source>
</evidence>
<gene>
    <name evidence="3" type="ORF">ACFP2V_08420</name>
</gene>
<keyword evidence="2" id="KW-1133">Transmembrane helix</keyword>
<keyword evidence="4" id="KW-1185">Reference proteome</keyword>
<keyword evidence="2" id="KW-0472">Membrane</keyword>
<dbReference type="SUPFAM" id="SSF53955">
    <property type="entry name" value="Lysozyme-like"/>
    <property type="match status" value="1"/>
</dbReference>
<feature type="region of interest" description="Disordered" evidence="1">
    <location>
        <begin position="241"/>
        <end position="287"/>
    </location>
</feature>
<dbReference type="InterPro" id="IPR023346">
    <property type="entry name" value="Lysozyme-like_dom_sf"/>
</dbReference>
<evidence type="ECO:0000256" key="2">
    <source>
        <dbReference type="SAM" id="Phobius"/>
    </source>
</evidence>
<name>A0ABW0XI90_9ACTN</name>
<keyword evidence="2" id="KW-0812">Transmembrane</keyword>
<dbReference type="Proteomes" id="UP001596183">
    <property type="component" value="Unassembled WGS sequence"/>
</dbReference>
<protein>
    <submittedName>
        <fullName evidence="3">Lytic transglycosylase domain-containing protein</fullName>
    </submittedName>
</protein>
<sequence length="287" mass="29077">MSADSEDNASNTVRNVAAAGVGCGCLMSPVILVIGAVVVIIFGGFGVLLAPLIALILLFGGGGGSDSANEAIGHEIENVFGGDGKEELDENTVPDDLVDSIKDAGDLCSDIGPIVIASQLENASGFNAEMKGANGEKGISQLPPEIFEKYGEDDDDNDEVDAMDTADSIMAQGRYMCDLAEQAKSAIDAKTVEGTVLDVTLAAYKIGMDAVIEAGGVPQSNDAVGYVAAIRAQFAKYAGVAAPPDGATPGVTPSPDESGGPDEPDDSEFVDTRTADSGSADDGTPAP</sequence>
<accession>A0ABW0XI90</accession>
<evidence type="ECO:0000313" key="3">
    <source>
        <dbReference type="EMBL" id="MFC5670131.1"/>
    </source>
</evidence>